<sequence>MEGLIVNLSQKEWVIGYAITDGAGQCGRAHRILALRWPNIYFGKCFAHDINNLVKAVLKTLSFCKVADEASSAVNALNASSSKWLPRMELDARLLGFTAPS</sequence>
<name>W2PAT6_PHYN3</name>
<evidence type="ECO:0008006" key="3">
    <source>
        <dbReference type="Google" id="ProtNLM"/>
    </source>
</evidence>
<dbReference type="EMBL" id="KI670080">
    <property type="protein sequence ID" value="ETM97328.1"/>
    <property type="molecule type" value="Genomic_DNA"/>
</dbReference>
<dbReference type="VEuPathDB" id="FungiDB:PPTG_20349"/>
<organism evidence="1 2">
    <name type="scientific">Phytophthora nicotianae (strain INRA-310)</name>
    <name type="common">Phytophthora parasitica</name>
    <dbReference type="NCBI Taxonomy" id="761204"/>
    <lineage>
        <taxon>Eukaryota</taxon>
        <taxon>Sar</taxon>
        <taxon>Stramenopiles</taxon>
        <taxon>Oomycota</taxon>
        <taxon>Peronosporomycetes</taxon>
        <taxon>Peronosporales</taxon>
        <taxon>Peronosporaceae</taxon>
        <taxon>Phytophthora</taxon>
    </lineage>
</organism>
<dbReference type="GeneID" id="20188961"/>
<evidence type="ECO:0000313" key="2">
    <source>
        <dbReference type="Proteomes" id="UP000018817"/>
    </source>
</evidence>
<dbReference type="Proteomes" id="UP000018817">
    <property type="component" value="Unassembled WGS sequence"/>
</dbReference>
<evidence type="ECO:0000313" key="1">
    <source>
        <dbReference type="EMBL" id="ETM97328.1"/>
    </source>
</evidence>
<proteinExistence type="predicted"/>
<dbReference type="RefSeq" id="XP_008917375.1">
    <property type="nucleotide sequence ID" value="XM_008919127.1"/>
</dbReference>
<accession>W2PAT6</accession>
<gene>
    <name evidence="1" type="ORF">PPTG_20349</name>
</gene>
<dbReference type="AlphaFoldDB" id="W2PAT6"/>
<reference evidence="1 2" key="2">
    <citation type="submission" date="2013-11" db="EMBL/GenBank/DDBJ databases">
        <title>The Genome Sequence of Phytophthora parasitica INRA-310.</title>
        <authorList>
            <consortium name="The Broad Institute Genomics Platform"/>
            <person name="Russ C."/>
            <person name="Tyler B."/>
            <person name="Panabieres F."/>
            <person name="Shan W."/>
            <person name="Tripathy S."/>
            <person name="Grunwald N."/>
            <person name="Machado M."/>
            <person name="Johnson C.S."/>
            <person name="Arredondo F."/>
            <person name="Hong C."/>
            <person name="Coffey M."/>
            <person name="Young S.K."/>
            <person name="Zeng Q."/>
            <person name="Gargeya S."/>
            <person name="Fitzgerald M."/>
            <person name="Abouelleil A."/>
            <person name="Alvarado L."/>
            <person name="Chapman S.B."/>
            <person name="Gainer-Dewar J."/>
            <person name="Goldberg J."/>
            <person name="Griggs A."/>
            <person name="Gujja S."/>
            <person name="Hansen M."/>
            <person name="Howarth C."/>
            <person name="Imamovic A."/>
            <person name="Ireland A."/>
            <person name="Larimer J."/>
            <person name="McCowan C."/>
            <person name="Murphy C."/>
            <person name="Pearson M."/>
            <person name="Poon T.W."/>
            <person name="Priest M."/>
            <person name="Roberts A."/>
            <person name="Saif S."/>
            <person name="Shea T."/>
            <person name="Sykes S."/>
            <person name="Wortman J."/>
            <person name="Nusbaum C."/>
            <person name="Birren B."/>
        </authorList>
    </citation>
    <scope>NUCLEOTIDE SEQUENCE [LARGE SCALE GENOMIC DNA]</scope>
    <source>
        <strain evidence="1 2">INRA-310</strain>
    </source>
</reference>
<protein>
    <recommendedName>
        <fullName evidence="3">DUF659 domain-containing protein</fullName>
    </recommendedName>
</protein>
<dbReference type="OrthoDB" id="121607at2759"/>
<dbReference type="OMA" id="SKWLPRM"/>
<reference evidence="2" key="1">
    <citation type="submission" date="2011-12" db="EMBL/GenBank/DDBJ databases">
        <authorList>
            <consortium name="The Broad Institute Genome Sequencing Platform"/>
            <person name="Russ C."/>
            <person name="Tyler B."/>
            <person name="Panabieres F."/>
            <person name="Shan W."/>
            <person name="Tripathy S."/>
            <person name="Grunwald N."/>
            <person name="Machado M."/>
            <person name="Young S.K."/>
            <person name="Zeng Q."/>
            <person name="Gargeya S."/>
            <person name="Fitzgerald M."/>
            <person name="Haas B."/>
            <person name="Abouelleil A."/>
            <person name="Alvarado L."/>
            <person name="Arachchi H.M."/>
            <person name="Berlin A."/>
            <person name="Chapman S.B."/>
            <person name="Gearin G."/>
            <person name="Goldberg J."/>
            <person name="Griggs A."/>
            <person name="Gujja S."/>
            <person name="Hansen M."/>
            <person name="Heiman D."/>
            <person name="Howarth C."/>
            <person name="Larimer J."/>
            <person name="Lui A."/>
            <person name="MacDonald P.J.P."/>
            <person name="McCowen C."/>
            <person name="Montmayeur A."/>
            <person name="Murphy C."/>
            <person name="Neiman D."/>
            <person name="Pearson M."/>
            <person name="Priest M."/>
            <person name="Roberts A."/>
            <person name="Saif S."/>
            <person name="Shea T."/>
            <person name="Sisk P."/>
            <person name="Stolte C."/>
            <person name="Sykes S."/>
            <person name="Wortman J."/>
            <person name="Nusbaum C."/>
            <person name="Birren B."/>
        </authorList>
    </citation>
    <scope>NUCLEOTIDE SEQUENCE [LARGE SCALE GENOMIC DNA]</scope>
    <source>
        <strain evidence="2">INRA-310</strain>
    </source>
</reference>